<dbReference type="Proteomes" id="UP000228635">
    <property type="component" value="Unassembled WGS sequence"/>
</dbReference>
<dbReference type="InterPro" id="IPR002146">
    <property type="entry name" value="ATP_synth_b/b'su_bac/chlpt"/>
</dbReference>
<keyword evidence="8 12" id="KW-0472">Membrane</keyword>
<comment type="function">
    <text evidence="10 12">F(1)F(0) ATP synthase produces ATP from ADP in the presence of a proton or sodium gradient. F-type ATPases consist of two structural domains, F(1) containing the extramembraneous catalytic core and F(0) containing the membrane proton channel, linked together by a central stalk and a peripheral stalk. During catalysis, ATP synthesis in the catalytic domain of F(1) is coupled via a rotary mechanism of the central stalk subunits to proton translocation.</text>
</comment>
<dbReference type="GO" id="GO:0046933">
    <property type="term" value="F:proton-transporting ATP synthase activity, rotational mechanism"/>
    <property type="evidence" value="ECO:0007669"/>
    <property type="project" value="UniProtKB-UniRule"/>
</dbReference>
<evidence type="ECO:0000313" key="14">
    <source>
        <dbReference type="EMBL" id="PIT92009.1"/>
    </source>
</evidence>
<keyword evidence="6 12" id="KW-1133">Transmembrane helix</keyword>
<dbReference type="PANTHER" id="PTHR33445">
    <property type="entry name" value="ATP SYNTHASE SUBUNIT B', CHLOROPLASTIC"/>
    <property type="match status" value="1"/>
</dbReference>
<feature type="transmembrane region" description="Helical" evidence="12">
    <location>
        <begin position="12"/>
        <end position="33"/>
    </location>
</feature>
<dbReference type="Pfam" id="PF00430">
    <property type="entry name" value="ATP-synt_B"/>
    <property type="match status" value="1"/>
</dbReference>
<comment type="function">
    <text evidence="12">Component of the F(0) channel, it forms part of the peripheral stalk, linking F(1) to F(0).</text>
</comment>
<accession>A0A2M6WGT0</accession>
<organism evidence="14 15">
    <name type="scientific">Candidatus Harrisonbacteria bacterium CG10_big_fil_rev_8_21_14_0_10_42_17</name>
    <dbReference type="NCBI Taxonomy" id="1974584"/>
    <lineage>
        <taxon>Bacteria</taxon>
        <taxon>Candidatus Harrisoniibacteriota</taxon>
    </lineage>
</organism>
<evidence type="ECO:0000256" key="10">
    <source>
        <dbReference type="ARBA" id="ARBA00025198"/>
    </source>
</evidence>
<gene>
    <name evidence="12" type="primary">atpF</name>
    <name evidence="14" type="ORF">COU08_04100</name>
</gene>
<dbReference type="CDD" id="cd06503">
    <property type="entry name" value="ATP-synt_Fo_b"/>
    <property type="match status" value="1"/>
</dbReference>
<evidence type="ECO:0000256" key="9">
    <source>
        <dbReference type="ARBA" id="ARBA00023310"/>
    </source>
</evidence>
<dbReference type="GO" id="GO:0012505">
    <property type="term" value="C:endomembrane system"/>
    <property type="evidence" value="ECO:0007669"/>
    <property type="project" value="UniProtKB-SubCell"/>
</dbReference>
<proteinExistence type="inferred from homology"/>
<evidence type="ECO:0000256" key="5">
    <source>
        <dbReference type="ARBA" id="ARBA00022781"/>
    </source>
</evidence>
<keyword evidence="7 12" id="KW-0406">Ion transport</keyword>
<name>A0A2M6WGT0_9BACT</name>
<dbReference type="GO" id="GO:0005886">
    <property type="term" value="C:plasma membrane"/>
    <property type="evidence" value="ECO:0007669"/>
    <property type="project" value="UniProtKB-SubCell"/>
</dbReference>
<evidence type="ECO:0000256" key="4">
    <source>
        <dbReference type="ARBA" id="ARBA00022692"/>
    </source>
</evidence>
<dbReference type="HAMAP" id="MF_01398">
    <property type="entry name" value="ATP_synth_b_bprime"/>
    <property type="match status" value="1"/>
</dbReference>
<evidence type="ECO:0000256" key="2">
    <source>
        <dbReference type="ARBA" id="ARBA00022448"/>
    </source>
</evidence>
<dbReference type="GO" id="GO:0046961">
    <property type="term" value="F:proton-transporting ATPase activity, rotational mechanism"/>
    <property type="evidence" value="ECO:0007669"/>
    <property type="project" value="TreeGrafter"/>
</dbReference>
<keyword evidence="12" id="KW-1003">Cell membrane</keyword>
<keyword evidence="9 12" id="KW-0066">ATP synthesis</keyword>
<protein>
    <recommendedName>
        <fullName evidence="12">ATP synthase subunit b</fullName>
    </recommendedName>
    <alternativeName>
        <fullName evidence="12">ATP synthase F(0) sector subunit b</fullName>
    </alternativeName>
    <alternativeName>
        <fullName evidence="12">ATPase subunit I</fullName>
    </alternativeName>
    <alternativeName>
        <fullName evidence="12">F-type ATPase subunit b</fullName>
        <shortName evidence="12">F-ATPase subunit b</shortName>
    </alternativeName>
</protein>
<comment type="subcellular location">
    <subcellularLocation>
        <location evidence="12">Cell membrane</location>
        <topology evidence="12">Single-pass membrane protein</topology>
    </subcellularLocation>
    <subcellularLocation>
        <location evidence="11">Endomembrane system</location>
        <topology evidence="11">Single-pass membrane protein</topology>
    </subcellularLocation>
</comment>
<sequence>MKELLQALGIDWKLLLAQAVNFLIVLIILRLTIYKPVLNMLKNRRIKIEKGLQDAEEAGKRLEGVAALEKERLAKAEKQAITIVERSEGEAKAKGIAMTEAARKKEIEIIEGAERAAAARQEESREAIYEEAAMLIKSAIAKTANTKPEHIDDQLIKEAVQELKKAKA</sequence>
<evidence type="ECO:0000256" key="13">
    <source>
        <dbReference type="RuleBase" id="RU003848"/>
    </source>
</evidence>
<keyword evidence="5 12" id="KW-0375">Hydrogen ion transport</keyword>
<dbReference type="Gene3D" id="6.10.250.1580">
    <property type="match status" value="1"/>
</dbReference>
<dbReference type="GO" id="GO:0045259">
    <property type="term" value="C:proton-transporting ATP synthase complex"/>
    <property type="evidence" value="ECO:0007669"/>
    <property type="project" value="UniProtKB-KW"/>
</dbReference>
<reference evidence="15" key="1">
    <citation type="submission" date="2017-09" db="EMBL/GenBank/DDBJ databases">
        <title>Depth-based differentiation of microbial function through sediment-hosted aquifers and enrichment of novel symbionts in the deep terrestrial subsurface.</title>
        <authorList>
            <person name="Probst A.J."/>
            <person name="Ladd B."/>
            <person name="Jarett J.K."/>
            <person name="Geller-Mcgrath D.E."/>
            <person name="Sieber C.M.K."/>
            <person name="Emerson J.B."/>
            <person name="Anantharaman K."/>
            <person name="Thomas B.C."/>
            <person name="Malmstrom R."/>
            <person name="Stieglmeier M."/>
            <person name="Klingl A."/>
            <person name="Woyke T."/>
            <person name="Ryan C.M."/>
            <person name="Banfield J.F."/>
        </authorList>
    </citation>
    <scope>NUCLEOTIDE SEQUENCE [LARGE SCALE GENOMIC DNA]</scope>
</reference>
<evidence type="ECO:0000256" key="7">
    <source>
        <dbReference type="ARBA" id="ARBA00023065"/>
    </source>
</evidence>
<evidence type="ECO:0000256" key="1">
    <source>
        <dbReference type="ARBA" id="ARBA00005513"/>
    </source>
</evidence>
<evidence type="ECO:0000313" key="15">
    <source>
        <dbReference type="Proteomes" id="UP000228635"/>
    </source>
</evidence>
<dbReference type="InterPro" id="IPR050059">
    <property type="entry name" value="ATP_synthase_B_chain"/>
</dbReference>
<evidence type="ECO:0000256" key="6">
    <source>
        <dbReference type="ARBA" id="ARBA00022989"/>
    </source>
</evidence>
<evidence type="ECO:0000256" key="12">
    <source>
        <dbReference type="HAMAP-Rule" id="MF_01398"/>
    </source>
</evidence>
<comment type="similarity">
    <text evidence="1 12 13">Belongs to the ATPase B chain family.</text>
</comment>
<comment type="caution">
    <text evidence="14">The sequence shown here is derived from an EMBL/GenBank/DDBJ whole genome shotgun (WGS) entry which is preliminary data.</text>
</comment>
<keyword evidence="4 12" id="KW-0812">Transmembrane</keyword>
<evidence type="ECO:0000256" key="11">
    <source>
        <dbReference type="ARBA" id="ARBA00037847"/>
    </source>
</evidence>
<dbReference type="PANTHER" id="PTHR33445:SF2">
    <property type="entry name" value="ATP SYNTHASE SUBUNIT B', CHLOROPLASTIC"/>
    <property type="match status" value="1"/>
</dbReference>
<keyword evidence="2 12" id="KW-0813">Transport</keyword>
<keyword evidence="3 12" id="KW-0138">CF(0)</keyword>
<evidence type="ECO:0000256" key="8">
    <source>
        <dbReference type="ARBA" id="ARBA00023136"/>
    </source>
</evidence>
<evidence type="ECO:0000256" key="3">
    <source>
        <dbReference type="ARBA" id="ARBA00022547"/>
    </source>
</evidence>
<dbReference type="AlphaFoldDB" id="A0A2M6WGT0"/>
<dbReference type="EMBL" id="PFBA01000035">
    <property type="protein sequence ID" value="PIT92009.1"/>
    <property type="molecule type" value="Genomic_DNA"/>
</dbReference>
<comment type="subunit">
    <text evidence="12">F-type ATPases have 2 components, F(1) - the catalytic core - and F(0) - the membrane proton channel. F(1) has five subunits: alpha(3), beta(3), gamma(1), delta(1), epsilon(1). F(0) has three main subunits: a(1), b(2) and c(10-14). The alpha and beta chains form an alternating ring which encloses part of the gamma chain. F(1) is attached to F(0) by a central stalk formed by the gamma and epsilon chains, while a peripheral stalk is formed by the delta and b chains.</text>
</comment>